<accession>A0AAD4UQY0</accession>
<organism evidence="1 2">
    <name type="scientific">Ovis ammon polii</name>
    <dbReference type="NCBI Taxonomy" id="230172"/>
    <lineage>
        <taxon>Eukaryota</taxon>
        <taxon>Metazoa</taxon>
        <taxon>Chordata</taxon>
        <taxon>Craniata</taxon>
        <taxon>Vertebrata</taxon>
        <taxon>Euteleostomi</taxon>
        <taxon>Mammalia</taxon>
        <taxon>Eutheria</taxon>
        <taxon>Laurasiatheria</taxon>
        <taxon>Artiodactyla</taxon>
        <taxon>Ruminantia</taxon>
        <taxon>Pecora</taxon>
        <taxon>Bovidae</taxon>
        <taxon>Caprinae</taxon>
        <taxon>Ovis</taxon>
    </lineage>
</organism>
<name>A0AAD4UQY0_OVIAM</name>
<evidence type="ECO:0000313" key="1">
    <source>
        <dbReference type="EMBL" id="KAI4548450.1"/>
    </source>
</evidence>
<reference evidence="1" key="1">
    <citation type="submission" date="2022-03" db="EMBL/GenBank/DDBJ databases">
        <title>Genomic analyses of argali, domestic sheep and their hybrids provide insights into chromosomal evolution, heterosis and genetic basis of agronomic traits.</title>
        <authorList>
            <person name="Li M."/>
        </authorList>
    </citation>
    <scope>NUCLEOTIDE SEQUENCE</scope>
    <source>
        <strain evidence="1">CAU-MHL-2022a</strain>
        <tissue evidence="1">Skin</tissue>
    </source>
</reference>
<dbReference type="AlphaFoldDB" id="A0AAD4UQY0"/>
<protein>
    <submittedName>
        <fullName evidence="1">Uncharacterized protein</fullName>
    </submittedName>
</protein>
<dbReference type="Proteomes" id="UP001214576">
    <property type="component" value="Unassembled WGS sequence"/>
</dbReference>
<proteinExistence type="predicted"/>
<sequence>MITLKLTSNRVILFKTFVVLKGLILLMDVNCLALFSKSISLLVENSYKFLNRNLLVSSYYIFNLSSGFSRKLEKVGQEQSPRTKDKPLKQSGIVSDFNQINITQNLFLGLGSAVMDSRGEGAINSDKISSNFEILPYVQSHLYNCNIYNEVVPKVKPIGEGNGNPLQCSCLENPKDGGAWWTVIYGVAQSWTRLKRLSSSNRLNLRVIPSSVSVSN</sequence>
<comment type="caution">
    <text evidence="1">The sequence shown here is derived from an EMBL/GenBank/DDBJ whole genome shotgun (WGS) entry which is preliminary data.</text>
</comment>
<evidence type="ECO:0000313" key="2">
    <source>
        <dbReference type="Proteomes" id="UP001214576"/>
    </source>
</evidence>
<keyword evidence="2" id="KW-1185">Reference proteome</keyword>
<gene>
    <name evidence="1" type="ORF">MG293_000780</name>
</gene>
<dbReference type="EMBL" id="JAKZEL010000001">
    <property type="protein sequence ID" value="KAI4548450.1"/>
    <property type="molecule type" value="Genomic_DNA"/>
</dbReference>